<sequence>MPSESDMVALGFVLSAAIDVFGAKNEQVKDKVYKVNATRGLGNSRRFIELTAALGDLPNPSSSSVANSTNTLWSAQRATDLRQRALDLLDSGVEVTELMAEELELKSANQHQRMASKYFRRAYEHNSKAEKNKAGMKEVEGELVLAIKELLEPVERLDEKDAPRM</sequence>
<keyword evidence="2" id="KW-1185">Reference proteome</keyword>
<reference evidence="1" key="1">
    <citation type="submission" date="2022-10" db="EMBL/GenBank/DDBJ databases">
        <title>Culturing micro-colonial fungi from biological soil crusts in the Mojave desert and describing Neophaeococcomyces mojavensis, and introducing the new genera and species Taxawa tesnikishii.</title>
        <authorList>
            <person name="Kurbessoian T."/>
            <person name="Stajich J.E."/>
        </authorList>
    </citation>
    <scope>NUCLEOTIDE SEQUENCE</scope>
    <source>
        <strain evidence="1">TK_1</strain>
    </source>
</reference>
<accession>A0ABQ9P108</accession>
<name>A0ABQ9P108_9PEZI</name>
<evidence type="ECO:0000313" key="1">
    <source>
        <dbReference type="EMBL" id="KAJ9668281.1"/>
    </source>
</evidence>
<evidence type="ECO:0008006" key="3">
    <source>
        <dbReference type="Google" id="ProtNLM"/>
    </source>
</evidence>
<dbReference type="Proteomes" id="UP001172684">
    <property type="component" value="Unassembled WGS sequence"/>
</dbReference>
<evidence type="ECO:0000313" key="2">
    <source>
        <dbReference type="Proteomes" id="UP001172684"/>
    </source>
</evidence>
<comment type="caution">
    <text evidence="1">The sequence shown here is derived from an EMBL/GenBank/DDBJ whole genome shotgun (WGS) entry which is preliminary data.</text>
</comment>
<protein>
    <recommendedName>
        <fullName evidence="3">Prion-inhibition and propagation HeLo domain-containing protein</fullName>
    </recommendedName>
</protein>
<proteinExistence type="predicted"/>
<organism evidence="1 2">
    <name type="scientific">Coniosporium apollinis</name>
    <dbReference type="NCBI Taxonomy" id="61459"/>
    <lineage>
        <taxon>Eukaryota</taxon>
        <taxon>Fungi</taxon>
        <taxon>Dikarya</taxon>
        <taxon>Ascomycota</taxon>
        <taxon>Pezizomycotina</taxon>
        <taxon>Dothideomycetes</taxon>
        <taxon>Dothideomycetes incertae sedis</taxon>
        <taxon>Coniosporium</taxon>
    </lineage>
</organism>
<dbReference type="EMBL" id="JAPDRL010000008">
    <property type="protein sequence ID" value="KAJ9668281.1"/>
    <property type="molecule type" value="Genomic_DNA"/>
</dbReference>
<gene>
    <name evidence="1" type="ORF">H2201_001711</name>
</gene>